<dbReference type="Proteomes" id="UP001497522">
    <property type="component" value="Chromosome 8"/>
</dbReference>
<feature type="region of interest" description="Disordered" evidence="9">
    <location>
        <begin position="177"/>
        <end position="205"/>
    </location>
</feature>
<feature type="domain" description="Tyrosine-protein kinase catalytic" evidence="10">
    <location>
        <begin position="277"/>
        <end position="513"/>
    </location>
</feature>
<evidence type="ECO:0000313" key="11">
    <source>
        <dbReference type="EMBL" id="CAK9881815.1"/>
    </source>
</evidence>
<feature type="region of interest" description="Disordered" evidence="9">
    <location>
        <begin position="121"/>
        <end position="149"/>
    </location>
</feature>
<proteinExistence type="predicted"/>
<feature type="compositionally biased region" description="Polar residues" evidence="9">
    <location>
        <begin position="238"/>
        <end position="256"/>
    </location>
</feature>
<feature type="region of interest" description="Disordered" evidence="9">
    <location>
        <begin position="238"/>
        <end position="264"/>
    </location>
</feature>
<evidence type="ECO:0000256" key="4">
    <source>
        <dbReference type="ARBA" id="ARBA00022741"/>
    </source>
</evidence>
<feature type="region of interest" description="Disordered" evidence="9">
    <location>
        <begin position="62"/>
        <end position="93"/>
    </location>
</feature>
<dbReference type="InterPro" id="IPR020635">
    <property type="entry name" value="Tyr_kinase_cat_dom"/>
</dbReference>
<evidence type="ECO:0000256" key="2">
    <source>
        <dbReference type="ARBA" id="ARBA00022527"/>
    </source>
</evidence>
<feature type="compositionally biased region" description="Low complexity" evidence="9">
    <location>
        <begin position="1072"/>
        <end position="1081"/>
    </location>
</feature>
<reference evidence="11" key="1">
    <citation type="submission" date="2024-03" db="EMBL/GenBank/DDBJ databases">
        <authorList>
            <consortium name="ELIXIR-Norway"/>
            <consortium name="Elixir Norway"/>
        </authorList>
    </citation>
    <scope>NUCLEOTIDE SEQUENCE</scope>
</reference>
<evidence type="ECO:0000256" key="3">
    <source>
        <dbReference type="ARBA" id="ARBA00022679"/>
    </source>
</evidence>
<dbReference type="Gene3D" id="1.10.510.10">
    <property type="entry name" value="Transferase(Phosphotransferase) domain 1"/>
    <property type="match status" value="3"/>
</dbReference>
<feature type="compositionally biased region" description="Polar residues" evidence="9">
    <location>
        <begin position="84"/>
        <end position="93"/>
    </location>
</feature>
<dbReference type="SMART" id="SM00219">
    <property type="entry name" value="TyrKc"/>
    <property type="match status" value="1"/>
</dbReference>
<keyword evidence="5" id="KW-0418">Kinase</keyword>
<feature type="compositionally biased region" description="Acidic residues" evidence="9">
    <location>
        <begin position="1109"/>
        <end position="1123"/>
    </location>
</feature>
<evidence type="ECO:0000256" key="6">
    <source>
        <dbReference type="ARBA" id="ARBA00022840"/>
    </source>
</evidence>
<feature type="compositionally biased region" description="Polar residues" evidence="9">
    <location>
        <begin position="841"/>
        <end position="879"/>
    </location>
</feature>
<protein>
    <recommendedName>
        <fullName evidence="1">non-specific serine/threonine protein kinase</fullName>
        <ecNumber evidence="1">2.7.11.1</ecNumber>
    </recommendedName>
</protein>
<dbReference type="PANTHER" id="PTHR48006">
    <property type="entry name" value="LEUCINE-RICH REPEAT-CONTAINING PROTEIN DDB_G0281931-RELATED"/>
    <property type="match status" value="1"/>
</dbReference>
<evidence type="ECO:0000256" key="1">
    <source>
        <dbReference type="ARBA" id="ARBA00012513"/>
    </source>
</evidence>
<keyword evidence="6" id="KW-0067">ATP-binding</keyword>
<keyword evidence="4" id="KW-0547">Nucleotide-binding</keyword>
<evidence type="ECO:0000256" key="5">
    <source>
        <dbReference type="ARBA" id="ARBA00022777"/>
    </source>
</evidence>
<keyword evidence="2" id="KW-0723">Serine/threonine-protein kinase</keyword>
<evidence type="ECO:0000256" key="9">
    <source>
        <dbReference type="SAM" id="MobiDB-lite"/>
    </source>
</evidence>
<evidence type="ECO:0000259" key="10">
    <source>
        <dbReference type="SMART" id="SM00219"/>
    </source>
</evidence>
<feature type="region of interest" description="Disordered" evidence="9">
    <location>
        <begin position="1052"/>
        <end position="1126"/>
    </location>
</feature>
<feature type="compositionally biased region" description="Polar residues" evidence="9">
    <location>
        <begin position="195"/>
        <end position="205"/>
    </location>
</feature>
<evidence type="ECO:0000256" key="7">
    <source>
        <dbReference type="ARBA" id="ARBA00047899"/>
    </source>
</evidence>
<dbReference type="Pfam" id="PF07714">
    <property type="entry name" value="PK_Tyr_Ser-Thr"/>
    <property type="match status" value="2"/>
</dbReference>
<feature type="region of interest" description="Disordered" evidence="9">
    <location>
        <begin position="1"/>
        <end position="37"/>
    </location>
</feature>
<keyword evidence="12" id="KW-1185">Reference proteome</keyword>
<feature type="compositionally biased region" description="Gly residues" evidence="9">
    <location>
        <begin position="1057"/>
        <end position="1071"/>
    </location>
</feature>
<sequence length="1423" mass="156808">MDATLKSEVFFNTTDGSSGRPVMSDEPNESSAKSVLTEVTTSNKRVLRGSIIADEEMDATPKSEVLFKTTDESSRRPVMRGEPSESSAKSVLTEVTTSNKRVLRGSIIAKEEMDATPKSEVLFNTTGGSSGRPVMSGEPSESSAKSVLTEVTTSNKRVLRGSIIAKEEMDATPKSEVLFNTTDGSSGRPVMSGEPSESSAKSVLTEVTRSNKRVLSGSIIGDEEMDATLKSEVVFNTTDGNPSGLRETSLTVPSASKKSKNSEPGSYTWMEVKVMTDNFGKKIEGNDFGTMYHGKLQTGQEVAVKVWASRYHSAAKEFHQFETFCGEYERSCEHIVKVIGYCEEGDQPISIYEYMPGGTLEHLHDKGFLDWKTRLQIALHIAQGLQYLGIQHPTLWSFNIFLTKNWVPKSILTGSPHTLPFLGTSELWHTMHAFGHILRELISSQPQPKYGKGLNQLVKIISEDFGNMGISNPTLGSNFPKEAIEKIAKLIYMFSNRELRVLPLTMNDVIDEINGALQLEKGKKQQQPETSNVQSYGSSKPGLYTSMEVLVMTNNFAKNIGQNDSGTMYHGKLQTGQKVAMKVWELKSHSVAEEFDQFQKICCNSKELCQRIVQMIGYYESKTHQISIYQYMPGGTLQDRLFGPLDSKTRALDWKARLKIALHIAQGLPYFLEQDFKLDSENIFLTKDGVPKVIVQLQRENSLVYEFGCLLWELISGQHQCKPREGLSLVEDFRNEGFIDPTLGSNFREESMMKTIRIAHSCMQPMGAPPIMDDLINEMNDAWQLEKGQNVEEGGMNIEIPQYASQSKPCASLETALEEIKKQTIFDEKSTSDCDPKGKRQQPQTSTTQIHGSRSSEGDSTCSISDDEMPSTSKNESLSPQLELCATITSIEGVPNLLTTSSSSTMVAHRKNNEGNVELLFENAEIMSQVVGVGLEWAKVVITKMLDVEVRHIGEHAWQDLSAIFKMAGQVHGDFELMNISLPEVQTQDQRPSNILLEDLTERFGVGLTSSDVISVYMEDQVGQSNDEGFAPLVLNLAKCMGVEEANVTKCRPVSEGEGGSSKGAAGGGSSKGASTGTQDPPQDPPEDPPQDPARNPPDDHNQDPPNDPAEDPPDDPAEDPPEPLDNKKVHVVTIYPEHGYVHQGSHVPQQDNPINKACIVPILRFEFELRQNHKKITTRLRTQCNLGKGGGLNGTPSNLGYFQDNITISLTCEKERAATLSSLKVEAVKVAKRTITNNNSTSLAREGSGQLAVSVLGFQVGGSYGGTTETGYSTAHEMEIEWLGGGFCVHSIELAGSLAYNFSYPKEMKDIIADPRLGRTELLDLKIGDTVSPTIIGVWDALDESRKCKYSFETTRDITSIEGFRQSHGNGEELQSILQHYIVPLWVNHAMTHILHRHDIIKATGSVRKVIGAKPALHGART</sequence>
<dbReference type="InterPro" id="IPR051824">
    <property type="entry name" value="LRR_Rcpt-Like_S/T_Kinase"/>
</dbReference>
<dbReference type="EC" id="2.7.11.1" evidence="1"/>
<evidence type="ECO:0000313" key="12">
    <source>
        <dbReference type="Proteomes" id="UP001497522"/>
    </source>
</evidence>
<organism evidence="11 12">
    <name type="scientific">Sphagnum jensenii</name>
    <dbReference type="NCBI Taxonomy" id="128206"/>
    <lineage>
        <taxon>Eukaryota</taxon>
        <taxon>Viridiplantae</taxon>
        <taxon>Streptophyta</taxon>
        <taxon>Embryophyta</taxon>
        <taxon>Bryophyta</taxon>
        <taxon>Sphagnophytina</taxon>
        <taxon>Sphagnopsida</taxon>
        <taxon>Sphagnales</taxon>
        <taxon>Sphagnaceae</taxon>
        <taxon>Sphagnum</taxon>
    </lineage>
</organism>
<accession>A0ABP1BZD1</accession>
<dbReference type="EMBL" id="OZ023709">
    <property type="protein sequence ID" value="CAK9881815.1"/>
    <property type="molecule type" value="Genomic_DNA"/>
</dbReference>
<name>A0ABP1BZD1_9BRYO</name>
<comment type="catalytic activity">
    <reaction evidence="8">
        <text>L-seryl-[protein] + ATP = O-phospho-L-seryl-[protein] + ADP + H(+)</text>
        <dbReference type="Rhea" id="RHEA:17989"/>
        <dbReference type="Rhea" id="RHEA-COMP:9863"/>
        <dbReference type="Rhea" id="RHEA-COMP:11604"/>
        <dbReference type="ChEBI" id="CHEBI:15378"/>
        <dbReference type="ChEBI" id="CHEBI:29999"/>
        <dbReference type="ChEBI" id="CHEBI:30616"/>
        <dbReference type="ChEBI" id="CHEBI:83421"/>
        <dbReference type="ChEBI" id="CHEBI:456216"/>
        <dbReference type="EC" id="2.7.11.1"/>
    </reaction>
</comment>
<comment type="catalytic activity">
    <reaction evidence="7">
        <text>L-threonyl-[protein] + ATP = O-phospho-L-threonyl-[protein] + ADP + H(+)</text>
        <dbReference type="Rhea" id="RHEA:46608"/>
        <dbReference type="Rhea" id="RHEA-COMP:11060"/>
        <dbReference type="Rhea" id="RHEA-COMP:11605"/>
        <dbReference type="ChEBI" id="CHEBI:15378"/>
        <dbReference type="ChEBI" id="CHEBI:30013"/>
        <dbReference type="ChEBI" id="CHEBI:30616"/>
        <dbReference type="ChEBI" id="CHEBI:61977"/>
        <dbReference type="ChEBI" id="CHEBI:456216"/>
        <dbReference type="EC" id="2.7.11.1"/>
    </reaction>
</comment>
<feature type="compositionally biased region" description="Polar residues" evidence="9">
    <location>
        <begin position="139"/>
        <end position="149"/>
    </location>
</feature>
<gene>
    <name evidence="11" type="ORF">CSSPJE1EN2_LOCUS23171</name>
</gene>
<dbReference type="InterPro" id="IPR011009">
    <property type="entry name" value="Kinase-like_dom_sf"/>
</dbReference>
<dbReference type="PANTHER" id="PTHR48006:SF102">
    <property type="entry name" value="LEUCINE-RICH REPEAT-CONTAINING PROTEIN DDB_G0281931-RELATED"/>
    <property type="match status" value="1"/>
</dbReference>
<keyword evidence="3" id="KW-0808">Transferase</keyword>
<feature type="compositionally biased region" description="Basic and acidic residues" evidence="9">
    <location>
        <begin position="827"/>
        <end position="838"/>
    </location>
</feature>
<dbReference type="InterPro" id="IPR001245">
    <property type="entry name" value="Ser-Thr/Tyr_kinase_cat_dom"/>
</dbReference>
<dbReference type="SUPFAM" id="SSF56112">
    <property type="entry name" value="Protein kinase-like (PK-like)"/>
    <property type="match status" value="2"/>
</dbReference>
<evidence type="ECO:0000256" key="8">
    <source>
        <dbReference type="ARBA" id="ARBA00048679"/>
    </source>
</evidence>
<feature type="region of interest" description="Disordered" evidence="9">
    <location>
        <begin position="827"/>
        <end position="879"/>
    </location>
</feature>